<evidence type="ECO:0000256" key="1">
    <source>
        <dbReference type="ARBA" id="ARBA00001971"/>
    </source>
</evidence>
<dbReference type="GO" id="GO:0020037">
    <property type="term" value="F:heme binding"/>
    <property type="evidence" value="ECO:0007669"/>
    <property type="project" value="InterPro"/>
</dbReference>
<proteinExistence type="inferred from homology"/>
<dbReference type="PANTHER" id="PTHR24305">
    <property type="entry name" value="CYTOCHROME P450"/>
    <property type="match status" value="1"/>
</dbReference>
<name>A0AAD6N198_9EURO</name>
<evidence type="ECO:0000256" key="2">
    <source>
        <dbReference type="ARBA" id="ARBA00010617"/>
    </source>
</evidence>
<evidence type="ECO:0000313" key="7">
    <source>
        <dbReference type="Proteomes" id="UP001215712"/>
    </source>
</evidence>
<feature type="binding site" description="axial binding residue" evidence="5">
    <location>
        <position position="469"/>
    </location>
    <ligand>
        <name>heme</name>
        <dbReference type="ChEBI" id="CHEBI:30413"/>
    </ligand>
    <ligandPart>
        <name>Fe</name>
        <dbReference type="ChEBI" id="CHEBI:18248"/>
    </ligandPart>
</feature>
<dbReference type="InterPro" id="IPR001128">
    <property type="entry name" value="Cyt_P450"/>
</dbReference>
<dbReference type="Proteomes" id="UP001215712">
    <property type="component" value="Unassembled WGS sequence"/>
</dbReference>
<evidence type="ECO:0000256" key="4">
    <source>
        <dbReference type="ARBA" id="ARBA00023004"/>
    </source>
</evidence>
<protein>
    <submittedName>
        <fullName evidence="6">Cytochrome P450</fullName>
    </submittedName>
</protein>
<dbReference type="InterPro" id="IPR002401">
    <property type="entry name" value="Cyt_P450_E_grp-I"/>
</dbReference>
<gene>
    <name evidence="6" type="ORF">N7493_000975</name>
</gene>
<dbReference type="InterPro" id="IPR050121">
    <property type="entry name" value="Cytochrome_P450_monoxygenase"/>
</dbReference>
<dbReference type="GO" id="GO:0004497">
    <property type="term" value="F:monooxygenase activity"/>
    <property type="evidence" value="ECO:0007669"/>
    <property type="project" value="InterPro"/>
</dbReference>
<dbReference type="GO" id="GO:0043386">
    <property type="term" value="P:mycotoxin biosynthetic process"/>
    <property type="evidence" value="ECO:0007669"/>
    <property type="project" value="UniProtKB-ARBA"/>
</dbReference>
<dbReference type="SUPFAM" id="SSF48264">
    <property type="entry name" value="Cytochrome P450"/>
    <property type="match status" value="1"/>
</dbReference>
<dbReference type="PRINTS" id="PR00385">
    <property type="entry name" value="P450"/>
</dbReference>
<keyword evidence="4 5" id="KW-0408">Iron</keyword>
<dbReference type="GO" id="GO:0005506">
    <property type="term" value="F:iron ion binding"/>
    <property type="evidence" value="ECO:0007669"/>
    <property type="project" value="InterPro"/>
</dbReference>
<evidence type="ECO:0000256" key="3">
    <source>
        <dbReference type="ARBA" id="ARBA00022723"/>
    </source>
</evidence>
<comment type="similarity">
    <text evidence="2">Belongs to the cytochrome P450 family.</text>
</comment>
<dbReference type="PRINTS" id="PR00463">
    <property type="entry name" value="EP450I"/>
</dbReference>
<dbReference type="EMBL" id="JAQJAN010000001">
    <property type="protein sequence ID" value="KAJ5741103.1"/>
    <property type="molecule type" value="Genomic_DNA"/>
</dbReference>
<keyword evidence="5" id="KW-0349">Heme</keyword>
<dbReference type="GO" id="GO:0016705">
    <property type="term" value="F:oxidoreductase activity, acting on paired donors, with incorporation or reduction of molecular oxygen"/>
    <property type="evidence" value="ECO:0007669"/>
    <property type="project" value="InterPro"/>
</dbReference>
<dbReference type="Gene3D" id="1.10.630.10">
    <property type="entry name" value="Cytochrome P450"/>
    <property type="match status" value="1"/>
</dbReference>
<dbReference type="AlphaFoldDB" id="A0AAD6N198"/>
<dbReference type="InterPro" id="IPR036396">
    <property type="entry name" value="Cyt_P450_sf"/>
</dbReference>
<evidence type="ECO:0000256" key="5">
    <source>
        <dbReference type="PIRSR" id="PIRSR602401-1"/>
    </source>
</evidence>
<accession>A0AAD6N198</accession>
<dbReference type="PANTHER" id="PTHR24305:SF232">
    <property type="entry name" value="P450, PUTATIVE (EUROFUNG)-RELATED"/>
    <property type="match status" value="1"/>
</dbReference>
<organism evidence="6 7">
    <name type="scientific">Penicillium malachiteum</name>
    <dbReference type="NCBI Taxonomy" id="1324776"/>
    <lineage>
        <taxon>Eukaryota</taxon>
        <taxon>Fungi</taxon>
        <taxon>Dikarya</taxon>
        <taxon>Ascomycota</taxon>
        <taxon>Pezizomycotina</taxon>
        <taxon>Eurotiomycetes</taxon>
        <taxon>Eurotiomycetidae</taxon>
        <taxon>Eurotiales</taxon>
        <taxon>Aspergillaceae</taxon>
        <taxon>Penicillium</taxon>
    </lineage>
</organism>
<keyword evidence="7" id="KW-1185">Reference proteome</keyword>
<keyword evidence="3 5" id="KW-0479">Metal-binding</keyword>
<dbReference type="Pfam" id="PF00067">
    <property type="entry name" value="p450"/>
    <property type="match status" value="1"/>
</dbReference>
<reference evidence="6" key="2">
    <citation type="submission" date="2023-01" db="EMBL/GenBank/DDBJ databases">
        <authorList>
            <person name="Petersen C."/>
        </authorList>
    </citation>
    <scope>NUCLEOTIDE SEQUENCE</scope>
    <source>
        <strain evidence="6">IBT 17514</strain>
    </source>
</reference>
<comment type="cofactor">
    <cofactor evidence="1 5">
        <name>heme</name>
        <dbReference type="ChEBI" id="CHEBI:30413"/>
    </cofactor>
</comment>
<sequence>MLLLSKDLEVENISGIVHHCVRWLPIFIVFLLISKYVLGVNRAIKSPLSRIPGPWYAPLTTLHLSYAFSKGTIWKDVEKAHRKYGPIFRLGPRQVWISDMEAMKAILMTVDLPKVTMYAEISRDRTAPGLFGEIRPGPHRRLKKFLSPAFTVSYVDNLEFLFSTCIGDLIKKYVDLLSSSSSNSTPIVTDIMQDLHNIALDIMGECSFGKGFGQTNPSDSFDFGLEMDAKVWKSIPTAIFKGMTRRYQLVYIKRFLRRFGFQNEFDWPREMISAIGAVKGQRITTLDKVRPDLLQHLIDEGMNPDSGVKMGTREVIDQMAEILLAGSETTSGTIACFFLEILRNPEVKEKLLKSLPVLGPTDSIISSQKIRVGSEFEYLEACIKEALRLHPIASEMGRKIGAHPVELMGYYLPPYTVVSASYRELHRNSEHWPEPMRFWPERWLQNRPEGVPAPNLQAYYPSSAGKHACIGKNFALAEIRMVTANIFSRFDFNEVSGQDVDFRQYITMQFEHGSWKAFVKPRYES</sequence>
<reference evidence="6" key="1">
    <citation type="journal article" date="2023" name="IMA Fungus">
        <title>Comparative genomic study of the Penicillium genus elucidates a diverse pangenome and 15 lateral gene transfer events.</title>
        <authorList>
            <person name="Petersen C."/>
            <person name="Sorensen T."/>
            <person name="Nielsen M.R."/>
            <person name="Sondergaard T.E."/>
            <person name="Sorensen J.L."/>
            <person name="Fitzpatrick D.A."/>
            <person name="Frisvad J.C."/>
            <person name="Nielsen K.L."/>
        </authorList>
    </citation>
    <scope>NUCLEOTIDE SEQUENCE</scope>
    <source>
        <strain evidence="6">IBT 17514</strain>
    </source>
</reference>
<comment type="caution">
    <text evidence="6">The sequence shown here is derived from an EMBL/GenBank/DDBJ whole genome shotgun (WGS) entry which is preliminary data.</text>
</comment>
<evidence type="ECO:0000313" key="6">
    <source>
        <dbReference type="EMBL" id="KAJ5741103.1"/>
    </source>
</evidence>